<evidence type="ECO:0000313" key="2">
    <source>
        <dbReference type="EMBL" id="GAI24272.1"/>
    </source>
</evidence>
<keyword evidence="1" id="KW-0472">Membrane</keyword>
<accession>X1LY04</accession>
<proteinExistence type="predicted"/>
<keyword evidence="1" id="KW-1133">Transmembrane helix</keyword>
<keyword evidence="1" id="KW-0812">Transmembrane</keyword>
<reference evidence="2" key="1">
    <citation type="journal article" date="2014" name="Front. Microbiol.">
        <title>High frequency of phylogenetically diverse reductive dehalogenase-homologous genes in deep subseafloor sedimentary metagenomes.</title>
        <authorList>
            <person name="Kawai M."/>
            <person name="Futagami T."/>
            <person name="Toyoda A."/>
            <person name="Takaki Y."/>
            <person name="Nishi S."/>
            <person name="Hori S."/>
            <person name="Arai W."/>
            <person name="Tsubouchi T."/>
            <person name="Morono Y."/>
            <person name="Uchiyama I."/>
            <person name="Ito T."/>
            <person name="Fujiyama A."/>
            <person name="Inagaki F."/>
            <person name="Takami H."/>
        </authorList>
    </citation>
    <scope>NUCLEOTIDE SEQUENCE</scope>
    <source>
        <strain evidence="2">Expedition CK06-06</strain>
    </source>
</reference>
<gene>
    <name evidence="2" type="ORF">S06H3_29839</name>
</gene>
<dbReference type="EMBL" id="BARV01017517">
    <property type="protein sequence ID" value="GAI24272.1"/>
    <property type="molecule type" value="Genomic_DNA"/>
</dbReference>
<protein>
    <submittedName>
        <fullName evidence="2">Uncharacterized protein</fullName>
    </submittedName>
</protein>
<sequence>MTTEEIIGYKKNTKNVIMNGNTNIYGITLLELMMLYIFLILTIVFTLLNPIIISLFPKYKGRIAILPFRSDIIQDSA</sequence>
<organism evidence="2">
    <name type="scientific">marine sediment metagenome</name>
    <dbReference type="NCBI Taxonomy" id="412755"/>
    <lineage>
        <taxon>unclassified sequences</taxon>
        <taxon>metagenomes</taxon>
        <taxon>ecological metagenomes</taxon>
    </lineage>
</organism>
<dbReference type="AlphaFoldDB" id="X1LY04"/>
<evidence type="ECO:0000256" key="1">
    <source>
        <dbReference type="SAM" id="Phobius"/>
    </source>
</evidence>
<name>X1LY04_9ZZZZ</name>
<comment type="caution">
    <text evidence="2">The sequence shown here is derived from an EMBL/GenBank/DDBJ whole genome shotgun (WGS) entry which is preliminary data.</text>
</comment>
<feature type="transmembrane region" description="Helical" evidence="1">
    <location>
        <begin position="33"/>
        <end position="56"/>
    </location>
</feature>